<dbReference type="EMBL" id="LQYY01000103">
    <property type="protein sequence ID" value="KYD32962.1"/>
    <property type="molecule type" value="Genomic_DNA"/>
</dbReference>
<comment type="caution">
    <text evidence="1">The sequence shown here is derived from an EMBL/GenBank/DDBJ whole genome shotgun (WGS) entry which is preliminary data.</text>
</comment>
<dbReference type="PATRIC" id="fig|1422.17.peg.986"/>
<dbReference type="AlphaFoldDB" id="A0A150N8N0"/>
<proteinExistence type="predicted"/>
<name>A0A150N8N0_GEOSE</name>
<sequence>MVQQSLELEKRKKEIYSNLSDQEKQSVRHILTEMAEQTIPDDLHVRDVALLLDVTPQMVRRYCAEGKIEAYQRLGDSGKWIIPAAQFFHHPNWPSFLQMREQLKSQSIRIAEKMEKENRRKFFMSGNKSIFAGYKRIPIQVKPICPHEPQKSRQAFLERCFAGSSP</sequence>
<protein>
    <recommendedName>
        <fullName evidence="3">Helix-turn-helix domain-containing protein</fullName>
    </recommendedName>
</protein>
<evidence type="ECO:0008006" key="3">
    <source>
        <dbReference type="Google" id="ProtNLM"/>
    </source>
</evidence>
<evidence type="ECO:0000313" key="2">
    <source>
        <dbReference type="Proteomes" id="UP000075517"/>
    </source>
</evidence>
<dbReference type="Proteomes" id="UP000075517">
    <property type="component" value="Unassembled WGS sequence"/>
</dbReference>
<organism evidence="1 2">
    <name type="scientific">Geobacillus stearothermophilus</name>
    <name type="common">Bacillus stearothermophilus</name>
    <dbReference type="NCBI Taxonomy" id="1422"/>
    <lineage>
        <taxon>Bacteria</taxon>
        <taxon>Bacillati</taxon>
        <taxon>Bacillota</taxon>
        <taxon>Bacilli</taxon>
        <taxon>Bacillales</taxon>
        <taxon>Anoxybacillaceae</taxon>
        <taxon>Geobacillus</taxon>
    </lineage>
</organism>
<reference evidence="1 2" key="1">
    <citation type="submission" date="2016-01" db="EMBL/GenBank/DDBJ databases">
        <title>Draft Genome Sequences of Seven Thermophilic Sporeformers Isolated from Foods.</title>
        <authorList>
            <person name="Berendsen E.M."/>
            <person name="Wells-Bennik M.H."/>
            <person name="Krawcyk A.O."/>
            <person name="De Jong A."/>
            <person name="Holsappel S."/>
            <person name="Eijlander R.T."/>
            <person name="Kuipers O.P."/>
        </authorList>
    </citation>
    <scope>NUCLEOTIDE SEQUENCE [LARGE SCALE GENOMIC DNA]</scope>
    <source>
        <strain evidence="1 2">B4114</strain>
    </source>
</reference>
<evidence type="ECO:0000313" key="1">
    <source>
        <dbReference type="EMBL" id="KYD32962.1"/>
    </source>
</evidence>
<accession>A0A150N8N0</accession>
<gene>
    <name evidence="1" type="ORF">B4114_3118</name>
</gene>